<reference evidence="1 2" key="1">
    <citation type="journal article" date="2011" name="J. Bacteriol.">
        <title>Genome Sequence of Lactobacillus salivarius NIAS840, Isolated from Chicken Intestine.</title>
        <authorList>
            <person name="Ham J.S."/>
            <person name="Kim H.W."/>
            <person name="Seol K.H."/>
            <person name="Jang A."/>
            <person name="Jeong S.G."/>
            <person name="Oh M.H."/>
            <person name="Kim D.H."/>
            <person name="Kang D.K."/>
            <person name="Kim G.B."/>
            <person name="Cha C.J."/>
        </authorList>
    </citation>
    <scope>NUCLEOTIDE SEQUENCE [LARGE SCALE GENOMIC DNA]</scope>
    <source>
        <strain evidence="1 2">NIAS840</strain>
    </source>
</reference>
<gene>
    <name evidence="1" type="ORF">NIAS840_01767</name>
</gene>
<accession>F5VG47</accession>
<dbReference type="AlphaFoldDB" id="F5VG47"/>
<dbReference type="Proteomes" id="UP000006227">
    <property type="component" value="Unassembled WGS sequence"/>
</dbReference>
<comment type="caution">
    <text evidence="1">The sequence shown here is derived from an EMBL/GenBank/DDBJ whole genome shotgun (WGS) entry which is preliminary data.</text>
</comment>
<dbReference type="PATRIC" id="fig|1029822.3.peg.1761"/>
<organism evidence="1 2">
    <name type="scientific">Ligilactobacillus salivarius NIAS840</name>
    <dbReference type="NCBI Taxonomy" id="1029822"/>
    <lineage>
        <taxon>Bacteria</taxon>
        <taxon>Bacillati</taxon>
        <taxon>Bacillota</taxon>
        <taxon>Bacilli</taxon>
        <taxon>Lactobacillales</taxon>
        <taxon>Lactobacillaceae</taxon>
        <taxon>Ligilactobacillus</taxon>
    </lineage>
</organism>
<evidence type="ECO:0000313" key="2">
    <source>
        <dbReference type="Proteomes" id="UP000006227"/>
    </source>
</evidence>
<protein>
    <submittedName>
        <fullName evidence="1">Uncharacterized protein</fullName>
    </submittedName>
</protein>
<dbReference type="EMBL" id="AFMN01000003">
    <property type="protein sequence ID" value="EGL98018.1"/>
    <property type="molecule type" value="Genomic_DNA"/>
</dbReference>
<proteinExistence type="predicted"/>
<evidence type="ECO:0000313" key="1">
    <source>
        <dbReference type="EMBL" id="EGL98018.1"/>
    </source>
</evidence>
<sequence>MSYTEYNDLTLFFSSTYSVMQELTKYKPINEHYNDMKKLIKELQQNK</sequence>
<name>F5VG47_9LACO</name>